<evidence type="ECO:0000256" key="7">
    <source>
        <dbReference type="ARBA" id="ARBA00022989"/>
    </source>
</evidence>
<evidence type="ECO:0000256" key="10">
    <source>
        <dbReference type="ARBA" id="ARBA00045560"/>
    </source>
</evidence>
<feature type="region of interest" description="Disordered" evidence="12">
    <location>
        <begin position="322"/>
        <end position="349"/>
    </location>
</feature>
<dbReference type="SMART" id="SM00037">
    <property type="entry name" value="CNX"/>
    <property type="match status" value="1"/>
</dbReference>
<dbReference type="SUPFAM" id="SSF118220">
    <property type="entry name" value="Connexin43"/>
    <property type="match status" value="1"/>
</dbReference>
<dbReference type="Pfam" id="PF00029">
    <property type="entry name" value="Connexin"/>
    <property type="match status" value="1"/>
</dbReference>
<organism evidence="16 17">
    <name type="scientific">Gekko japonicus</name>
    <name type="common">Schlegel's Japanese gecko</name>
    <dbReference type="NCBI Taxonomy" id="146911"/>
    <lineage>
        <taxon>Eukaryota</taxon>
        <taxon>Metazoa</taxon>
        <taxon>Chordata</taxon>
        <taxon>Craniata</taxon>
        <taxon>Vertebrata</taxon>
        <taxon>Euteleostomi</taxon>
        <taxon>Lepidosauria</taxon>
        <taxon>Squamata</taxon>
        <taxon>Bifurcata</taxon>
        <taxon>Gekkota</taxon>
        <taxon>Gekkonidae</taxon>
        <taxon>Gekkoninae</taxon>
        <taxon>Gekko</taxon>
    </lineage>
</organism>
<accession>A0ABM1LG83</accession>
<comment type="subcellular location">
    <subcellularLocation>
        <location evidence="1">Cell junction</location>
        <location evidence="1">Gap junction</location>
    </subcellularLocation>
    <subcellularLocation>
        <location evidence="2 11">Cell membrane</location>
        <topology evidence="2 11">Multi-pass membrane protein</topology>
    </subcellularLocation>
</comment>
<proteinExistence type="inferred from homology"/>
<evidence type="ECO:0000256" key="6">
    <source>
        <dbReference type="ARBA" id="ARBA00022949"/>
    </source>
</evidence>
<dbReference type="PROSITE" id="PS00408">
    <property type="entry name" value="CONNEXINS_2"/>
    <property type="match status" value="1"/>
</dbReference>
<keyword evidence="4 11" id="KW-0812">Transmembrane</keyword>
<dbReference type="RefSeq" id="XP_015284970.1">
    <property type="nucleotide sequence ID" value="XM_015429484.1"/>
</dbReference>
<feature type="compositionally biased region" description="Basic and acidic residues" evidence="12">
    <location>
        <begin position="110"/>
        <end position="124"/>
    </location>
</feature>
<evidence type="ECO:0000256" key="3">
    <source>
        <dbReference type="ARBA" id="ARBA00022475"/>
    </source>
</evidence>
<keyword evidence="3" id="KW-1003">Cell membrane</keyword>
<evidence type="ECO:0000256" key="8">
    <source>
        <dbReference type="ARBA" id="ARBA00023136"/>
    </source>
</evidence>
<keyword evidence="8 13" id="KW-0472">Membrane</keyword>
<dbReference type="GeneID" id="107125995"/>
<dbReference type="InterPro" id="IPR000500">
    <property type="entry name" value="Connexin"/>
</dbReference>
<protein>
    <recommendedName>
        <fullName evidence="11">Gap junction protein</fullName>
    </recommendedName>
</protein>
<feature type="domain" description="Connexin N-terminal" evidence="14">
    <location>
        <begin position="43"/>
        <end position="76"/>
    </location>
</feature>
<keyword evidence="7 13" id="KW-1133">Transmembrane helix</keyword>
<comment type="similarity">
    <text evidence="11">Belongs to the connexin family.</text>
</comment>
<name>A0ABM1LG83_GEKJA</name>
<dbReference type="InterPro" id="IPR017990">
    <property type="entry name" value="Connexin_CS"/>
</dbReference>
<feature type="compositionally biased region" description="Low complexity" evidence="12">
    <location>
        <begin position="435"/>
        <end position="457"/>
    </location>
</feature>
<dbReference type="PANTHER" id="PTHR11984:SF12">
    <property type="entry name" value="GAP JUNCTION ALPHA-3 PROTEIN"/>
    <property type="match status" value="1"/>
</dbReference>
<feature type="transmembrane region" description="Helical" evidence="13">
    <location>
        <begin position="171"/>
        <end position="192"/>
    </location>
</feature>
<evidence type="ECO:0000256" key="4">
    <source>
        <dbReference type="ARBA" id="ARBA00022692"/>
    </source>
</evidence>
<evidence type="ECO:0000313" key="16">
    <source>
        <dbReference type="Proteomes" id="UP000694871"/>
    </source>
</evidence>
<comment type="function">
    <text evidence="11">One gap junction consists of a cluster of closely packed pairs of transmembrane channels, the connexons, through which materials of low MW diffuse from one cell to a neighboring cell.</text>
</comment>
<evidence type="ECO:0000256" key="2">
    <source>
        <dbReference type="ARBA" id="ARBA00004651"/>
    </source>
</evidence>
<evidence type="ECO:0000256" key="13">
    <source>
        <dbReference type="SAM" id="Phobius"/>
    </source>
</evidence>
<dbReference type="PROSITE" id="PS00407">
    <property type="entry name" value="CONNEXINS_1"/>
    <property type="match status" value="1"/>
</dbReference>
<dbReference type="InterPro" id="IPR019570">
    <property type="entry name" value="Connexin_CCC"/>
</dbReference>
<dbReference type="InterPro" id="IPR038359">
    <property type="entry name" value="Connexin_N_sf"/>
</dbReference>
<keyword evidence="9" id="KW-1015">Disulfide bond</keyword>
<dbReference type="Proteomes" id="UP000694871">
    <property type="component" value="Unplaced"/>
</dbReference>
<feature type="compositionally biased region" description="Polar residues" evidence="12">
    <location>
        <begin position="328"/>
        <end position="337"/>
    </location>
</feature>
<dbReference type="PRINTS" id="PR00206">
    <property type="entry name" value="CONNEXIN"/>
</dbReference>
<feature type="compositionally biased region" description="Low complexity" evidence="12">
    <location>
        <begin position="405"/>
        <end position="420"/>
    </location>
</feature>
<evidence type="ECO:0000256" key="11">
    <source>
        <dbReference type="RuleBase" id="RU000630"/>
    </source>
</evidence>
<comment type="function">
    <text evidence="10">Structural component of lens fiber gap junctions. Gap junctions are dodecameric channels that connect the cytoplasm of adjoining cells. They are formed by the docking of two hexameric hemichannels, one from each cell membrane. Small molecules and ions diffuse from one cell to a neighboring cell via the central pore.</text>
</comment>
<comment type="subunit">
    <text evidence="11">A connexon is composed of a hexamer of connexins.</text>
</comment>
<dbReference type="SMART" id="SM01089">
    <property type="entry name" value="Connexin_CCC"/>
    <property type="match status" value="1"/>
</dbReference>
<sequence length="509" mass="56260">MGDWNFLGRLLENAQEHSTVIGKVWLTVLFIFRILVLGAAAEEVWGDEQSDFTCNTQQPGCENVCYDEAFPISHIRFWVLQIIFVSTPTLIYLGHVLHIVRMEEKKKEKEEEMRKAASSKEDCHPGGSEAKSGGGDHSSTSKTPSPWREEKLPLCDEHGRIRMAGALLRTYVFNIIFKTLFEVAFVVGQYFLYGFELKPLYRCSRWPCPNTVDCFISRPTEKTVFIIFMLAVACLSLLLNMLEIYHLGWKKLRQGVSNRLHHDPPMTTTIASVSEVEDSKPISLSALPSTAPPPPVLSITVPETHAITPLVFQEREVPRYAEAVSGSRPASASTSLASYPGGPPISEERHIATRNTSVSTPIATTSSIPSPSSVVNYFNSGSHELADEQNWANMAVEQQRKLPVSSSSSSTTQSSRQRSPLEQEEPSEHPPLPLPLSLAATTNSSSISTSLSRGSSSKWDGDGEEEERPVSATCTLVEMHDPPLLIDTRRLSRASKSSSSRARSDDLTV</sequence>
<evidence type="ECO:0000256" key="12">
    <source>
        <dbReference type="SAM" id="MobiDB-lite"/>
    </source>
</evidence>
<dbReference type="InterPro" id="IPR013092">
    <property type="entry name" value="Connexin_N"/>
</dbReference>
<feature type="transmembrane region" description="Helical" evidence="13">
    <location>
        <begin position="78"/>
        <end position="100"/>
    </location>
</feature>
<gene>
    <name evidence="17" type="primary">GJA3</name>
</gene>
<dbReference type="PANTHER" id="PTHR11984">
    <property type="entry name" value="CONNEXIN"/>
    <property type="match status" value="1"/>
</dbReference>
<dbReference type="Gene3D" id="1.20.1440.80">
    <property type="entry name" value="Gap junction channel protein cysteine-rich domain"/>
    <property type="match status" value="1"/>
</dbReference>
<keyword evidence="6" id="KW-0965">Cell junction</keyword>
<feature type="transmembrane region" description="Helical" evidence="13">
    <location>
        <begin position="20"/>
        <end position="41"/>
    </location>
</feature>
<feature type="region of interest" description="Disordered" evidence="12">
    <location>
        <begin position="110"/>
        <end position="149"/>
    </location>
</feature>
<evidence type="ECO:0000259" key="14">
    <source>
        <dbReference type="SMART" id="SM00037"/>
    </source>
</evidence>
<keyword evidence="16" id="KW-1185">Reference proteome</keyword>
<reference evidence="17" key="1">
    <citation type="submission" date="2025-08" db="UniProtKB">
        <authorList>
            <consortium name="RefSeq"/>
        </authorList>
    </citation>
    <scope>IDENTIFICATION</scope>
</reference>
<evidence type="ECO:0000256" key="1">
    <source>
        <dbReference type="ARBA" id="ARBA00004610"/>
    </source>
</evidence>
<feature type="region of interest" description="Disordered" evidence="12">
    <location>
        <begin position="398"/>
        <end position="509"/>
    </location>
</feature>
<feature type="domain" description="Connexin cysteine-rich" evidence="15">
    <location>
        <begin position="181"/>
        <end position="247"/>
    </location>
</feature>
<keyword evidence="5 11" id="KW-0303">Gap junction</keyword>
<feature type="transmembrane region" description="Helical" evidence="13">
    <location>
        <begin position="225"/>
        <end position="245"/>
    </location>
</feature>
<evidence type="ECO:0000256" key="9">
    <source>
        <dbReference type="ARBA" id="ARBA00023157"/>
    </source>
</evidence>
<evidence type="ECO:0000259" key="15">
    <source>
        <dbReference type="SMART" id="SM01089"/>
    </source>
</evidence>
<evidence type="ECO:0000313" key="17">
    <source>
        <dbReference type="RefSeq" id="XP_015284970.1"/>
    </source>
</evidence>
<evidence type="ECO:0000256" key="5">
    <source>
        <dbReference type="ARBA" id="ARBA00022868"/>
    </source>
</evidence>
<dbReference type="InterPro" id="IPR034634">
    <property type="entry name" value="Connexin_C"/>
</dbReference>